<feature type="domain" description="C-type lectin" evidence="2">
    <location>
        <begin position="134"/>
        <end position="271"/>
    </location>
</feature>
<reference evidence="5" key="3">
    <citation type="submission" date="2015-06" db="UniProtKB">
        <authorList>
            <consortium name="EnsemblMetazoa"/>
        </authorList>
    </citation>
    <scope>IDENTIFICATION</scope>
</reference>
<dbReference type="InterPro" id="IPR003609">
    <property type="entry name" value="Pan_app"/>
</dbReference>
<organism evidence="5 6">
    <name type="scientific">Helobdella robusta</name>
    <name type="common">Californian leech</name>
    <dbReference type="NCBI Taxonomy" id="6412"/>
    <lineage>
        <taxon>Eukaryota</taxon>
        <taxon>Metazoa</taxon>
        <taxon>Spiralia</taxon>
        <taxon>Lophotrochozoa</taxon>
        <taxon>Annelida</taxon>
        <taxon>Clitellata</taxon>
        <taxon>Hirudinea</taxon>
        <taxon>Rhynchobdellida</taxon>
        <taxon>Glossiphoniidae</taxon>
        <taxon>Helobdella</taxon>
    </lineage>
</organism>
<dbReference type="GO" id="GO:0038187">
    <property type="term" value="F:pattern recognition receptor activity"/>
    <property type="evidence" value="ECO:0000318"/>
    <property type="project" value="GO_Central"/>
</dbReference>
<dbReference type="SMART" id="SM00034">
    <property type="entry name" value="CLECT"/>
    <property type="match status" value="1"/>
</dbReference>
<dbReference type="EnsemblMetazoa" id="HelroT178767">
    <property type="protein sequence ID" value="HelroP178767"/>
    <property type="gene ID" value="HelroG178767"/>
</dbReference>
<dbReference type="Pfam" id="PF00059">
    <property type="entry name" value="Lectin_C"/>
    <property type="match status" value="1"/>
</dbReference>
<dbReference type="Gene3D" id="3.10.100.10">
    <property type="entry name" value="Mannose-Binding Protein A, subunit A"/>
    <property type="match status" value="1"/>
</dbReference>
<dbReference type="SUPFAM" id="SSF56436">
    <property type="entry name" value="C-type lectin-like"/>
    <property type="match status" value="1"/>
</dbReference>
<evidence type="ECO:0000256" key="1">
    <source>
        <dbReference type="ARBA" id="ARBA00023157"/>
    </source>
</evidence>
<dbReference type="PROSITE" id="PS50948">
    <property type="entry name" value="PAN"/>
    <property type="match status" value="1"/>
</dbReference>
<evidence type="ECO:0000313" key="6">
    <source>
        <dbReference type="Proteomes" id="UP000015101"/>
    </source>
</evidence>
<dbReference type="KEGG" id="hro:HELRODRAFT_178767"/>
<evidence type="ECO:0000259" key="3">
    <source>
        <dbReference type="PROSITE" id="PS50948"/>
    </source>
</evidence>
<keyword evidence="6" id="KW-1185">Reference proteome</keyword>
<dbReference type="CDD" id="cd00037">
    <property type="entry name" value="CLECT"/>
    <property type="match status" value="1"/>
</dbReference>
<dbReference type="GeneID" id="20206945"/>
<reference evidence="6" key="1">
    <citation type="submission" date="2012-12" db="EMBL/GenBank/DDBJ databases">
        <authorList>
            <person name="Hellsten U."/>
            <person name="Grimwood J."/>
            <person name="Chapman J.A."/>
            <person name="Shapiro H."/>
            <person name="Aerts A."/>
            <person name="Otillar R.P."/>
            <person name="Terry A.Y."/>
            <person name="Boore J.L."/>
            <person name="Simakov O."/>
            <person name="Marletaz F."/>
            <person name="Cho S.-J."/>
            <person name="Edsinger-Gonzales E."/>
            <person name="Havlak P."/>
            <person name="Kuo D.-H."/>
            <person name="Larsson T."/>
            <person name="Lv J."/>
            <person name="Arendt D."/>
            <person name="Savage R."/>
            <person name="Osoegawa K."/>
            <person name="de Jong P."/>
            <person name="Lindberg D.R."/>
            <person name="Seaver E.C."/>
            <person name="Weisblat D.A."/>
            <person name="Putnam N.H."/>
            <person name="Grigoriev I.V."/>
            <person name="Rokhsar D.S."/>
        </authorList>
    </citation>
    <scope>NUCLEOTIDE SEQUENCE</scope>
</reference>
<dbReference type="InterPro" id="IPR016186">
    <property type="entry name" value="C-type_lectin-like/link_sf"/>
</dbReference>
<dbReference type="CTD" id="20206945"/>
<dbReference type="EMBL" id="KB097487">
    <property type="protein sequence ID" value="ESN96963.1"/>
    <property type="molecule type" value="Genomic_DNA"/>
</dbReference>
<keyword evidence="1" id="KW-1015">Disulfide bond</keyword>
<dbReference type="RefSeq" id="XP_009025084.1">
    <property type="nucleotide sequence ID" value="XM_009026836.1"/>
</dbReference>
<dbReference type="PROSITE" id="PS00615">
    <property type="entry name" value="C_TYPE_LECTIN_1"/>
    <property type="match status" value="1"/>
</dbReference>
<reference evidence="4 6" key="2">
    <citation type="journal article" date="2013" name="Nature">
        <title>Insights into bilaterian evolution from three spiralian genomes.</title>
        <authorList>
            <person name="Simakov O."/>
            <person name="Marletaz F."/>
            <person name="Cho S.J."/>
            <person name="Edsinger-Gonzales E."/>
            <person name="Havlak P."/>
            <person name="Hellsten U."/>
            <person name="Kuo D.H."/>
            <person name="Larsson T."/>
            <person name="Lv J."/>
            <person name="Arendt D."/>
            <person name="Savage R."/>
            <person name="Osoegawa K."/>
            <person name="de Jong P."/>
            <person name="Grimwood J."/>
            <person name="Chapman J.A."/>
            <person name="Shapiro H."/>
            <person name="Aerts A."/>
            <person name="Otillar R.P."/>
            <person name="Terry A.Y."/>
            <person name="Boore J.L."/>
            <person name="Grigoriev I.V."/>
            <person name="Lindberg D.R."/>
            <person name="Seaver E.C."/>
            <person name="Weisblat D.A."/>
            <person name="Putnam N.H."/>
            <person name="Rokhsar D.S."/>
        </authorList>
    </citation>
    <scope>NUCLEOTIDE SEQUENCE</scope>
</reference>
<dbReference type="GO" id="GO:0030246">
    <property type="term" value="F:carbohydrate binding"/>
    <property type="evidence" value="ECO:0000318"/>
    <property type="project" value="GO_Central"/>
</dbReference>
<protein>
    <recommendedName>
        <fullName evidence="7">C-type lectin domain-containing protein</fullName>
    </recommendedName>
</protein>
<evidence type="ECO:0000313" key="4">
    <source>
        <dbReference type="EMBL" id="ESN96963.1"/>
    </source>
</evidence>
<evidence type="ECO:0000313" key="5">
    <source>
        <dbReference type="EnsemblMetazoa" id="HelroP178767"/>
    </source>
</evidence>
<dbReference type="PROSITE" id="PS50041">
    <property type="entry name" value="C_TYPE_LECTIN_2"/>
    <property type="match status" value="1"/>
</dbReference>
<dbReference type="InterPro" id="IPR018378">
    <property type="entry name" value="C-type_lectin_CS"/>
</dbReference>
<evidence type="ECO:0000259" key="2">
    <source>
        <dbReference type="PROSITE" id="PS50041"/>
    </source>
</evidence>
<dbReference type="Gene3D" id="3.50.4.10">
    <property type="entry name" value="Hepatocyte Growth Factor"/>
    <property type="match status" value="1"/>
</dbReference>
<dbReference type="InterPro" id="IPR001304">
    <property type="entry name" value="C-type_lectin-like"/>
</dbReference>
<dbReference type="Proteomes" id="UP000015101">
    <property type="component" value="Unassembled WGS sequence"/>
</dbReference>
<dbReference type="SUPFAM" id="SSF57414">
    <property type="entry name" value="Hairpin loop containing domain-like"/>
    <property type="match status" value="1"/>
</dbReference>
<name>T1FDP6_HELRO</name>
<dbReference type="GO" id="GO:0009897">
    <property type="term" value="C:external side of plasma membrane"/>
    <property type="evidence" value="ECO:0000318"/>
    <property type="project" value="GO_Central"/>
</dbReference>
<dbReference type="InterPro" id="IPR016187">
    <property type="entry name" value="CTDL_fold"/>
</dbReference>
<dbReference type="GO" id="GO:0006955">
    <property type="term" value="P:immune response"/>
    <property type="evidence" value="ECO:0000318"/>
    <property type="project" value="GO_Central"/>
</dbReference>
<dbReference type="EMBL" id="AMQM01006550">
    <property type="status" value="NOT_ANNOTATED_CDS"/>
    <property type="molecule type" value="Genomic_DNA"/>
</dbReference>
<evidence type="ECO:0008006" key="7">
    <source>
        <dbReference type="Google" id="ProtNLM"/>
    </source>
</evidence>
<proteinExistence type="predicted"/>
<gene>
    <name evidence="5" type="primary">20206945</name>
    <name evidence="4" type="ORF">HELRODRAFT_178767</name>
</gene>
<dbReference type="AlphaFoldDB" id="T1FDP6"/>
<sequence length="276" mass="30803">MLAHISHQQSSYIFGILVHTSYILNIISCKAISHEKKLNGYVLEVDSHNNDLCVSRPAANDEFQNVVSLLKCASMCSRRLPYSCVRFNYKKSESLCELYNHQRDDYTLVASSSRDQCVSYLNTACLPPFSLTTPNSFCYHLLVGAWNFQEAGAACRDLNAASHAVAVDDFVENNALKNYMLSVTTTSCRHPVVTSSIYIWTAGRRHANSSSSSTTTTTFAWQLSATNFQTFGPEQSWMGGEPNFDGSCVLLVFSLLWNDDDCSKQLCVVCEIDVLY</sequence>
<feature type="domain" description="Apple" evidence="3">
    <location>
        <begin position="53"/>
        <end position="125"/>
    </location>
</feature>
<dbReference type="HOGENOM" id="CLU_1009280_0_0_1"/>
<dbReference type="InParanoid" id="T1FDP6"/>
<accession>T1FDP6</accession>